<organism evidence="2 3">
    <name type="scientific">Kitasatospora cheerisanensis KCTC 2395</name>
    <dbReference type="NCBI Taxonomy" id="1348663"/>
    <lineage>
        <taxon>Bacteria</taxon>
        <taxon>Bacillati</taxon>
        <taxon>Actinomycetota</taxon>
        <taxon>Actinomycetes</taxon>
        <taxon>Kitasatosporales</taxon>
        <taxon>Streptomycetaceae</taxon>
        <taxon>Kitasatospora</taxon>
    </lineage>
</organism>
<dbReference type="EMBL" id="JNBY01000078">
    <property type="protein sequence ID" value="KDN85747.1"/>
    <property type="molecule type" value="Genomic_DNA"/>
</dbReference>
<evidence type="ECO:0000313" key="3">
    <source>
        <dbReference type="Proteomes" id="UP000027178"/>
    </source>
</evidence>
<reference evidence="2 3" key="1">
    <citation type="submission" date="2014-05" db="EMBL/GenBank/DDBJ databases">
        <title>Draft Genome Sequence of Kitasatospora cheerisanensis KCTC 2395.</title>
        <authorList>
            <person name="Nam D.H."/>
        </authorList>
    </citation>
    <scope>NUCLEOTIDE SEQUENCE [LARGE SCALE GENOMIC DNA]</scope>
    <source>
        <strain evidence="2 3">KCTC 2395</strain>
    </source>
</reference>
<feature type="region of interest" description="Disordered" evidence="1">
    <location>
        <begin position="1"/>
        <end position="40"/>
    </location>
</feature>
<sequence length="40" mass="4192">MRPGGSPHPLVPARAHSSRLARTVGTHRPETAFPLSSGMA</sequence>
<dbReference type="Proteomes" id="UP000027178">
    <property type="component" value="Unassembled WGS sequence"/>
</dbReference>
<evidence type="ECO:0000256" key="1">
    <source>
        <dbReference type="SAM" id="MobiDB-lite"/>
    </source>
</evidence>
<keyword evidence="3" id="KW-1185">Reference proteome</keyword>
<comment type="caution">
    <text evidence="2">The sequence shown here is derived from an EMBL/GenBank/DDBJ whole genome shotgun (WGS) entry which is preliminary data.</text>
</comment>
<dbReference type="HOGENOM" id="CLU_3291032_0_0_11"/>
<dbReference type="AlphaFoldDB" id="A0A066YX11"/>
<proteinExistence type="predicted"/>
<evidence type="ECO:0000313" key="2">
    <source>
        <dbReference type="EMBL" id="KDN85747.1"/>
    </source>
</evidence>
<name>A0A066YX11_9ACTN</name>
<accession>A0A066YX11</accession>
<protein>
    <submittedName>
        <fullName evidence="2">Uncharacterized protein</fullName>
    </submittedName>
</protein>
<gene>
    <name evidence="2" type="ORF">KCH_24050</name>
</gene>